<evidence type="ECO:0000313" key="2">
    <source>
        <dbReference type="EMBL" id="HIU41968.1"/>
    </source>
</evidence>
<gene>
    <name evidence="2" type="ORF">IAD19_05385</name>
</gene>
<dbReference type="EMBL" id="DVMX01000104">
    <property type="protein sequence ID" value="HIU41968.1"/>
    <property type="molecule type" value="Genomic_DNA"/>
</dbReference>
<dbReference type="InterPro" id="IPR038765">
    <property type="entry name" value="Papain-like_cys_pep_sf"/>
</dbReference>
<dbReference type="Proteomes" id="UP000824082">
    <property type="component" value="Unassembled WGS sequence"/>
</dbReference>
<feature type="signal peptide" evidence="1">
    <location>
        <begin position="1"/>
        <end position="26"/>
    </location>
</feature>
<feature type="chain" id="PRO_5038821979" evidence="1">
    <location>
        <begin position="27"/>
        <end position="282"/>
    </location>
</feature>
<dbReference type="Gene3D" id="3.90.1720.10">
    <property type="entry name" value="endopeptidase domain like (from Nostoc punctiforme)"/>
    <property type="match status" value="1"/>
</dbReference>
<dbReference type="AlphaFoldDB" id="A0A9D1LIK7"/>
<evidence type="ECO:0000313" key="3">
    <source>
        <dbReference type="Proteomes" id="UP000824082"/>
    </source>
</evidence>
<dbReference type="SUPFAM" id="SSF54001">
    <property type="entry name" value="Cysteine proteinases"/>
    <property type="match status" value="1"/>
</dbReference>
<reference evidence="2" key="2">
    <citation type="journal article" date="2021" name="PeerJ">
        <title>Extensive microbial diversity within the chicken gut microbiome revealed by metagenomics and culture.</title>
        <authorList>
            <person name="Gilroy R."/>
            <person name="Ravi A."/>
            <person name="Getino M."/>
            <person name="Pursley I."/>
            <person name="Horton D.L."/>
            <person name="Alikhan N.F."/>
            <person name="Baker D."/>
            <person name="Gharbi K."/>
            <person name="Hall N."/>
            <person name="Watson M."/>
            <person name="Adriaenssens E.M."/>
            <person name="Foster-Nyarko E."/>
            <person name="Jarju S."/>
            <person name="Secka A."/>
            <person name="Antonio M."/>
            <person name="Oren A."/>
            <person name="Chaudhuri R.R."/>
            <person name="La Ragione R."/>
            <person name="Hildebrand F."/>
            <person name="Pallen M.J."/>
        </authorList>
    </citation>
    <scope>NUCLEOTIDE SEQUENCE</scope>
    <source>
        <strain evidence="2">4509</strain>
    </source>
</reference>
<name>A0A9D1LIK7_9FIRM</name>
<reference evidence="2" key="1">
    <citation type="submission" date="2020-10" db="EMBL/GenBank/DDBJ databases">
        <authorList>
            <person name="Gilroy R."/>
        </authorList>
    </citation>
    <scope>NUCLEOTIDE SEQUENCE</scope>
    <source>
        <strain evidence="2">4509</strain>
    </source>
</reference>
<organism evidence="2 3">
    <name type="scientific">Candidatus Egerieicola faecale</name>
    <dbReference type="NCBI Taxonomy" id="2840774"/>
    <lineage>
        <taxon>Bacteria</taxon>
        <taxon>Bacillati</taxon>
        <taxon>Bacillota</taxon>
        <taxon>Clostridia</taxon>
        <taxon>Eubacteriales</taxon>
        <taxon>Oscillospiraceae</taxon>
        <taxon>Oscillospiraceae incertae sedis</taxon>
        <taxon>Candidatus Egerieicola</taxon>
    </lineage>
</organism>
<keyword evidence="1" id="KW-0732">Signal</keyword>
<evidence type="ECO:0000256" key="1">
    <source>
        <dbReference type="SAM" id="SignalP"/>
    </source>
</evidence>
<sequence>MSRRWPKRVCLVLAALLVFLAVRACAELMREPGMTAAQTQLEQTDITGLCQLVEEGETLSQEQQALLMEQTGLGRPGLEAVLEDKNGDYLLECQQAWFAQHATVCVDNGLTSSEELLVDARQPAPYDLQAGDILVSLNSHTVGYRHGHAALVVEGDRGVTLEAATMGTDSMILSASHWRDYPSFVQLRLKSDRYDAQAVGEEAADAALEHLKGVPYDLFCGFFLPSLPVQPPQSVQCASLVWYAYALVGVDLQLDGLMASPTTLLNSPELELVQAFGGEYLE</sequence>
<protein>
    <submittedName>
        <fullName evidence="2">Uncharacterized protein</fullName>
    </submittedName>
</protein>
<accession>A0A9D1LIK7</accession>
<comment type="caution">
    <text evidence="2">The sequence shown here is derived from an EMBL/GenBank/DDBJ whole genome shotgun (WGS) entry which is preliminary data.</text>
</comment>
<proteinExistence type="predicted"/>